<organism evidence="8 9">
    <name type="scientific">Clostridium novyi A str. 4552</name>
    <dbReference type="NCBI Taxonomy" id="1444289"/>
    <lineage>
        <taxon>Bacteria</taxon>
        <taxon>Bacillati</taxon>
        <taxon>Bacillota</taxon>
        <taxon>Clostridia</taxon>
        <taxon>Eubacteriales</taxon>
        <taxon>Clostridiaceae</taxon>
        <taxon>Clostridium</taxon>
    </lineage>
</organism>
<dbReference type="GO" id="GO:0004058">
    <property type="term" value="F:aromatic-L-amino-acid decarboxylase activity"/>
    <property type="evidence" value="ECO:0007669"/>
    <property type="project" value="UniProtKB-ARBA"/>
</dbReference>
<dbReference type="Pfam" id="PF00282">
    <property type="entry name" value="Pyridoxal_deC"/>
    <property type="match status" value="1"/>
</dbReference>
<keyword evidence="5 7" id="KW-0456">Lyase</keyword>
<evidence type="ECO:0000256" key="6">
    <source>
        <dbReference type="PIRSR" id="PIRSR602129-50"/>
    </source>
</evidence>
<evidence type="ECO:0000256" key="2">
    <source>
        <dbReference type="ARBA" id="ARBA00009533"/>
    </source>
</evidence>
<comment type="caution">
    <text evidence="8">The sequence shown here is derived from an EMBL/GenBank/DDBJ whole genome shotgun (WGS) entry which is preliminary data.</text>
</comment>
<dbReference type="PANTHER" id="PTHR45677">
    <property type="entry name" value="GLUTAMATE DECARBOXYLASE-RELATED"/>
    <property type="match status" value="1"/>
</dbReference>
<dbReference type="Gene3D" id="3.90.1150.170">
    <property type="match status" value="2"/>
</dbReference>
<feature type="modified residue" description="N6-(pyridoxal phosphate)lysine" evidence="6">
    <location>
        <position position="358"/>
    </location>
</feature>
<dbReference type="Gene3D" id="3.40.640.10">
    <property type="entry name" value="Type I PLP-dependent aspartate aminotransferase-like (Major domain)"/>
    <property type="match status" value="2"/>
</dbReference>
<dbReference type="OrthoDB" id="3335676at2"/>
<dbReference type="RefSeq" id="WP_039254280.1">
    <property type="nucleotide sequence ID" value="NZ_JENJ01000017.1"/>
</dbReference>
<gene>
    <name evidence="8" type="ORF">Z968_05285</name>
</gene>
<dbReference type="InterPro" id="IPR002129">
    <property type="entry name" value="PyrdxlP-dep_de-COase"/>
</dbReference>
<evidence type="ECO:0000256" key="3">
    <source>
        <dbReference type="ARBA" id="ARBA00022793"/>
    </source>
</evidence>
<dbReference type="GO" id="GO:0019752">
    <property type="term" value="P:carboxylic acid metabolic process"/>
    <property type="evidence" value="ECO:0007669"/>
    <property type="project" value="InterPro"/>
</dbReference>
<name>A0A0A0I7P5_CLONO</name>
<evidence type="ECO:0000256" key="7">
    <source>
        <dbReference type="RuleBase" id="RU000382"/>
    </source>
</evidence>
<evidence type="ECO:0000313" key="9">
    <source>
        <dbReference type="Proteomes" id="UP000030012"/>
    </source>
</evidence>
<dbReference type="SUPFAM" id="SSF53383">
    <property type="entry name" value="PLP-dependent transferases"/>
    <property type="match status" value="1"/>
</dbReference>
<dbReference type="PANTHER" id="PTHR45677:SF8">
    <property type="entry name" value="CYSTEINE SULFINIC ACID DECARBOXYLASE"/>
    <property type="match status" value="1"/>
</dbReference>
<keyword evidence="4 6" id="KW-0663">Pyridoxal phosphate</keyword>
<reference evidence="8 9" key="1">
    <citation type="submission" date="2014-01" db="EMBL/GenBank/DDBJ databases">
        <title>Plasmidome dynamics in the species complex Clostridium novyi sensu lato converts strains of independent lineages into distinctly different pathogens.</title>
        <authorList>
            <person name="Skarin H."/>
            <person name="Segerman B."/>
        </authorList>
    </citation>
    <scope>NUCLEOTIDE SEQUENCE [LARGE SCALE GENOMIC DNA]</scope>
    <source>
        <strain evidence="8 9">4552</strain>
    </source>
</reference>
<dbReference type="AlphaFoldDB" id="A0A0A0I7P5"/>
<sequence>MKVTENKREFIWKKVLREKVQPGFLIPWKEKGKENDFKNILNETVDSLNELKGSKEERRSFLGKSNCCISNYSEINEVKKKASMPEKSSSIEEVIKSASKYFDGMFNWVHPKAMINVTPPAAIPSIAGSLMGTMFNPNIVEQEYSGNIAALEIEVVSIISKLVGYDCERSTGHFTFGGTGAYLFATKLALTKVLGKESRKSGIRTDAQILVSKVGHYAMKNCSDWTGLGTDNVRNININEDSSMNLNHLEEVMEQCYKEGKPIAMIVATMGTTDAFAIDDIKGIVEVCDRFVAKHNLKKRPFIYADAVIGWAWSVFNSYDFKENPMKFSDKTLKSIEKSVEKIRNLNLADAIGIDFHKTGFTCYNCSMICIKDCNDIDMLTRDKDQMAYLYHSSAYTPGEYTLECSRGGGYALSAWCNLQYFGLEGYRAILGNLIECEMSLRNVIKEEESLVCVNEKDNGLVTLFRVYPDKLKENTNKVNFAEEQYKNEFTNPEYKEQLKKYNEYQNKIANELERMMFEENGPALSFTSKFRLSEYGEPIAAIKAYPMSPYMNSSEEILKEDIIKYVLLAKGNVDKML</sequence>
<proteinExistence type="inferred from homology"/>
<protein>
    <submittedName>
        <fullName evidence="8">L-2,4-diaminobutyrate decarboxylase</fullName>
    </submittedName>
</protein>
<evidence type="ECO:0000256" key="5">
    <source>
        <dbReference type="ARBA" id="ARBA00023239"/>
    </source>
</evidence>
<dbReference type="Proteomes" id="UP000030012">
    <property type="component" value="Unassembled WGS sequence"/>
</dbReference>
<evidence type="ECO:0000256" key="1">
    <source>
        <dbReference type="ARBA" id="ARBA00001933"/>
    </source>
</evidence>
<dbReference type="GO" id="GO:0030170">
    <property type="term" value="F:pyridoxal phosphate binding"/>
    <property type="evidence" value="ECO:0007669"/>
    <property type="project" value="InterPro"/>
</dbReference>
<keyword evidence="3" id="KW-0210">Decarboxylase</keyword>
<dbReference type="InterPro" id="IPR015424">
    <property type="entry name" value="PyrdxlP-dep_Trfase"/>
</dbReference>
<evidence type="ECO:0000256" key="4">
    <source>
        <dbReference type="ARBA" id="ARBA00022898"/>
    </source>
</evidence>
<comment type="cofactor">
    <cofactor evidence="1 6 7">
        <name>pyridoxal 5'-phosphate</name>
        <dbReference type="ChEBI" id="CHEBI:597326"/>
    </cofactor>
</comment>
<comment type="similarity">
    <text evidence="2 7">Belongs to the group II decarboxylase family.</text>
</comment>
<dbReference type="GO" id="GO:0005737">
    <property type="term" value="C:cytoplasm"/>
    <property type="evidence" value="ECO:0007669"/>
    <property type="project" value="TreeGrafter"/>
</dbReference>
<dbReference type="EMBL" id="JENJ01000017">
    <property type="protein sequence ID" value="KGM96907.1"/>
    <property type="molecule type" value="Genomic_DNA"/>
</dbReference>
<evidence type="ECO:0000313" key="8">
    <source>
        <dbReference type="EMBL" id="KGM96907.1"/>
    </source>
</evidence>
<accession>A0A0A0I7P5</accession>
<dbReference type="InterPro" id="IPR015421">
    <property type="entry name" value="PyrdxlP-dep_Trfase_major"/>
</dbReference>